<dbReference type="PANTHER" id="PTHR48106">
    <property type="entry name" value="QUINONE OXIDOREDUCTASE PIG3-RELATED"/>
    <property type="match status" value="1"/>
</dbReference>
<dbReference type="EMBL" id="JABFUD020000013">
    <property type="protein sequence ID" value="KAI5071428.1"/>
    <property type="molecule type" value="Genomic_DNA"/>
</dbReference>
<dbReference type="AlphaFoldDB" id="A0A9D4UNZ6"/>
<dbReference type="SUPFAM" id="SSF51735">
    <property type="entry name" value="NAD(P)-binding Rossmann-fold domains"/>
    <property type="match status" value="1"/>
</dbReference>
<dbReference type="InterPro" id="IPR013149">
    <property type="entry name" value="ADH-like_C"/>
</dbReference>
<dbReference type="Gene3D" id="3.40.50.720">
    <property type="entry name" value="NAD(P)-binding Rossmann-like Domain"/>
    <property type="match status" value="1"/>
</dbReference>
<dbReference type="InterPro" id="IPR036291">
    <property type="entry name" value="NAD(P)-bd_dom_sf"/>
</dbReference>
<gene>
    <name evidence="4" type="ORF">GOP47_0013679</name>
</gene>
<evidence type="ECO:0000313" key="5">
    <source>
        <dbReference type="Proteomes" id="UP000886520"/>
    </source>
</evidence>
<protein>
    <recommendedName>
        <fullName evidence="3">Alcohol dehydrogenase-like C-terminal domain-containing protein</fullName>
    </recommendedName>
</protein>
<dbReference type="GO" id="GO:0070402">
    <property type="term" value="F:NADPH binding"/>
    <property type="evidence" value="ECO:0007669"/>
    <property type="project" value="TreeGrafter"/>
</dbReference>
<keyword evidence="5" id="KW-1185">Reference proteome</keyword>
<evidence type="ECO:0000256" key="2">
    <source>
        <dbReference type="ARBA" id="ARBA00023002"/>
    </source>
</evidence>
<evidence type="ECO:0000256" key="1">
    <source>
        <dbReference type="ARBA" id="ARBA00022857"/>
    </source>
</evidence>
<name>A0A9D4UNZ6_ADICA</name>
<reference evidence="4" key="1">
    <citation type="submission" date="2021-01" db="EMBL/GenBank/DDBJ databases">
        <title>Adiantum capillus-veneris genome.</title>
        <authorList>
            <person name="Fang Y."/>
            <person name="Liao Q."/>
        </authorList>
    </citation>
    <scope>NUCLEOTIDE SEQUENCE</scope>
    <source>
        <strain evidence="4">H3</strain>
        <tissue evidence="4">Leaf</tissue>
    </source>
</reference>
<evidence type="ECO:0000259" key="3">
    <source>
        <dbReference type="Pfam" id="PF00107"/>
    </source>
</evidence>
<comment type="caution">
    <text evidence="4">The sequence shown here is derived from an EMBL/GenBank/DDBJ whole genome shotgun (WGS) entry which is preliminary data.</text>
</comment>
<keyword evidence="2" id="KW-0560">Oxidoreductase</keyword>
<organism evidence="4 5">
    <name type="scientific">Adiantum capillus-veneris</name>
    <name type="common">Maidenhair fern</name>
    <dbReference type="NCBI Taxonomy" id="13818"/>
    <lineage>
        <taxon>Eukaryota</taxon>
        <taxon>Viridiplantae</taxon>
        <taxon>Streptophyta</taxon>
        <taxon>Embryophyta</taxon>
        <taxon>Tracheophyta</taxon>
        <taxon>Polypodiopsida</taxon>
        <taxon>Polypodiidae</taxon>
        <taxon>Polypodiales</taxon>
        <taxon>Pteridineae</taxon>
        <taxon>Pteridaceae</taxon>
        <taxon>Vittarioideae</taxon>
        <taxon>Adiantum</taxon>
    </lineage>
</organism>
<keyword evidence="1" id="KW-0521">NADP</keyword>
<dbReference type="Proteomes" id="UP000886520">
    <property type="component" value="Chromosome 13"/>
</dbReference>
<dbReference type="Gene3D" id="3.90.180.10">
    <property type="entry name" value="Medium-chain alcohol dehydrogenases, catalytic domain"/>
    <property type="match status" value="1"/>
</dbReference>
<dbReference type="GO" id="GO:0016651">
    <property type="term" value="F:oxidoreductase activity, acting on NAD(P)H"/>
    <property type="evidence" value="ECO:0007669"/>
    <property type="project" value="TreeGrafter"/>
</dbReference>
<dbReference type="Pfam" id="PF00107">
    <property type="entry name" value="ADH_zinc_N"/>
    <property type="match status" value="1"/>
</dbReference>
<sequence>MASWLTWPSPLMATITFSKHKLPLYSAEVIQLAKYKGFKTINLVRRDDVKEELKALGADEVINTTTEDVVMRVKEITGGKLAYGSIDSIAGPLSKIVAACTRDNGDVFMFGALESDAIISLKDLYRKVKVRMWVVSMKLSEEKSQLDMEEIIELQAKGIIKPLVGKSFPLIEYKEAIQESERPKRGGKVLLVG</sequence>
<dbReference type="OrthoDB" id="1879366at2759"/>
<evidence type="ECO:0000313" key="4">
    <source>
        <dbReference type="EMBL" id="KAI5071428.1"/>
    </source>
</evidence>
<feature type="domain" description="Alcohol dehydrogenase-like C-terminal" evidence="3">
    <location>
        <begin position="29"/>
        <end position="135"/>
    </location>
</feature>
<proteinExistence type="predicted"/>
<dbReference type="PANTHER" id="PTHR48106:SF2">
    <property type="entry name" value="ZN2+-BINDING DEHYDROGENASE"/>
    <property type="match status" value="1"/>
</dbReference>
<accession>A0A9D4UNZ6</accession>